<dbReference type="Gene3D" id="3.30.450.20">
    <property type="entry name" value="PAS domain"/>
    <property type="match status" value="1"/>
</dbReference>
<dbReference type="Gene3D" id="1.10.287.130">
    <property type="match status" value="1"/>
</dbReference>
<proteinExistence type="predicted"/>
<evidence type="ECO:0000256" key="6">
    <source>
        <dbReference type="ARBA" id="ARBA00023012"/>
    </source>
</evidence>
<dbReference type="GO" id="GO:0000155">
    <property type="term" value="F:phosphorelay sensor kinase activity"/>
    <property type="evidence" value="ECO:0007669"/>
    <property type="project" value="InterPro"/>
</dbReference>
<name>A0A1P8F606_9CHLR</name>
<dbReference type="SUPFAM" id="SSF55874">
    <property type="entry name" value="ATPase domain of HSP90 chaperone/DNA topoisomerase II/histidine kinase"/>
    <property type="match status" value="1"/>
</dbReference>
<dbReference type="AlphaFoldDB" id="A0A1P8F606"/>
<dbReference type="RefSeq" id="WP_076003562.1">
    <property type="nucleotide sequence ID" value="NZ_CP018258.1"/>
</dbReference>
<dbReference type="InterPro" id="IPR000014">
    <property type="entry name" value="PAS"/>
</dbReference>
<keyword evidence="6" id="KW-0902">Two-component regulatory system</keyword>
<evidence type="ECO:0000313" key="9">
    <source>
        <dbReference type="EMBL" id="APV43782.1"/>
    </source>
</evidence>
<comment type="catalytic activity">
    <reaction evidence="1">
        <text>ATP + protein L-histidine = ADP + protein N-phospho-L-histidine.</text>
        <dbReference type="EC" id="2.7.13.3"/>
    </reaction>
</comment>
<dbReference type="Pfam" id="PF02518">
    <property type="entry name" value="HATPase_c"/>
    <property type="match status" value="1"/>
</dbReference>
<dbReference type="CDD" id="cd00082">
    <property type="entry name" value="HisKA"/>
    <property type="match status" value="1"/>
</dbReference>
<evidence type="ECO:0000256" key="1">
    <source>
        <dbReference type="ARBA" id="ARBA00000085"/>
    </source>
</evidence>
<dbReference type="PANTHER" id="PTHR43711:SF1">
    <property type="entry name" value="HISTIDINE KINASE 1"/>
    <property type="match status" value="1"/>
</dbReference>
<dbReference type="InterPro" id="IPR013655">
    <property type="entry name" value="PAS_fold_3"/>
</dbReference>
<accession>A0A1P8F606</accession>
<evidence type="ECO:0000256" key="5">
    <source>
        <dbReference type="ARBA" id="ARBA00022777"/>
    </source>
</evidence>
<dbReference type="SMART" id="SM00388">
    <property type="entry name" value="HisKA"/>
    <property type="match status" value="1"/>
</dbReference>
<evidence type="ECO:0000259" key="8">
    <source>
        <dbReference type="PROSITE" id="PS50113"/>
    </source>
</evidence>
<keyword evidence="10" id="KW-1185">Reference proteome</keyword>
<feature type="domain" description="Histidine kinase" evidence="7">
    <location>
        <begin position="370"/>
        <end position="582"/>
    </location>
</feature>
<dbReference type="InterPro" id="IPR005467">
    <property type="entry name" value="His_kinase_dom"/>
</dbReference>
<dbReference type="OrthoDB" id="165173at2"/>
<keyword evidence="5" id="KW-0418">Kinase</keyword>
<dbReference type="InterPro" id="IPR012437">
    <property type="entry name" value="DUF1638"/>
</dbReference>
<dbReference type="EC" id="2.7.13.3" evidence="2"/>
<dbReference type="SUPFAM" id="SSF47384">
    <property type="entry name" value="Homodimeric domain of signal transducing histidine kinase"/>
    <property type="match status" value="1"/>
</dbReference>
<dbReference type="InterPro" id="IPR003594">
    <property type="entry name" value="HATPase_dom"/>
</dbReference>
<dbReference type="SMART" id="SM00387">
    <property type="entry name" value="HATPase_c"/>
    <property type="match status" value="1"/>
</dbReference>
<dbReference type="Gene3D" id="3.30.565.10">
    <property type="entry name" value="Histidine kinase-like ATPase, C-terminal domain"/>
    <property type="match status" value="1"/>
</dbReference>
<feature type="domain" description="PAC" evidence="8">
    <location>
        <begin position="292"/>
        <end position="345"/>
    </location>
</feature>
<dbReference type="InterPro" id="IPR035965">
    <property type="entry name" value="PAS-like_dom_sf"/>
</dbReference>
<evidence type="ECO:0000313" key="10">
    <source>
        <dbReference type="Proteomes" id="UP000185934"/>
    </source>
</evidence>
<dbReference type="InterPro" id="IPR036097">
    <property type="entry name" value="HisK_dim/P_sf"/>
</dbReference>
<dbReference type="PRINTS" id="PR00344">
    <property type="entry name" value="BCTRLSENSOR"/>
</dbReference>
<dbReference type="Proteomes" id="UP000185934">
    <property type="component" value="Chromosome"/>
</dbReference>
<sequence>MIKNQIGIISCSSIITQVRNSICFNKEYKLYPLVPSCMFSISSDLIRHVFDQACLENDVALLVYGNCHPDLQNILRQYSKRIIKLEGDSCWEMLLGKEIAQDYLAKGYWLLKNALCTTWRKEVFISYGANSEHGNLIRDCGTKKILACRFEPDKPKEQDVSSFSQAFGVPYEIRECDTSGFQHLVMNGVKTAGERISKGGFIQTKRDHSRCKTPIGTINEAKFKLNTLSNKLVFVSPKIFQLLGFLPGEFKRLYTSNPDGIFYFDEDTFRQVSTKRFSYFAQCLSRGIQLPFNIEYRVRHENGSVLWVRECFSPTYNNDGTLNPCFIGKLENITAWKETEDELKRLYQKETQLRVELEEEIKRRVEFTRALVHELKTPLTPILLASDTLSNMNGDNQWRPLVNSINHGAHDLNSRIDELLDLARGEVGILRVTSKPFQLNDAVGDAVEFYVAKAKLFNQTIACHLDSKLPKTMGDRKRITQVISNLLDNAIKYSGDNSQITISTRVEMNDILFSIVDNGPGISENRIADIFNPYKCSSNSHLSGLGLGLALSRMIVEKHLGRIWVTSKIGTGSAFLFTLPLA</sequence>
<dbReference type="InterPro" id="IPR050736">
    <property type="entry name" value="Sensor_HK_Regulatory"/>
</dbReference>
<dbReference type="InterPro" id="IPR036890">
    <property type="entry name" value="HATPase_C_sf"/>
</dbReference>
<evidence type="ECO:0000256" key="4">
    <source>
        <dbReference type="ARBA" id="ARBA00022679"/>
    </source>
</evidence>
<dbReference type="PANTHER" id="PTHR43711">
    <property type="entry name" value="TWO-COMPONENT HISTIDINE KINASE"/>
    <property type="match status" value="1"/>
</dbReference>
<dbReference type="CDD" id="cd00130">
    <property type="entry name" value="PAS"/>
    <property type="match status" value="1"/>
</dbReference>
<gene>
    <name evidence="9" type="ORF">Dform_00424</name>
</gene>
<dbReference type="Pfam" id="PF00512">
    <property type="entry name" value="HisKA"/>
    <property type="match status" value="1"/>
</dbReference>
<keyword evidence="3" id="KW-0597">Phosphoprotein</keyword>
<dbReference type="KEGG" id="dfo:Dform_00424"/>
<dbReference type="EMBL" id="CP018258">
    <property type="protein sequence ID" value="APV43782.1"/>
    <property type="molecule type" value="Genomic_DNA"/>
</dbReference>
<dbReference type="STRING" id="1839801.Dform_00424"/>
<dbReference type="Pfam" id="PF07796">
    <property type="entry name" value="DUF1638"/>
    <property type="match status" value="1"/>
</dbReference>
<protein>
    <recommendedName>
        <fullName evidence="2">histidine kinase</fullName>
        <ecNumber evidence="2">2.7.13.3</ecNumber>
    </recommendedName>
</protein>
<evidence type="ECO:0000259" key="7">
    <source>
        <dbReference type="PROSITE" id="PS50109"/>
    </source>
</evidence>
<keyword evidence="4" id="KW-0808">Transferase</keyword>
<dbReference type="PROSITE" id="PS50113">
    <property type="entry name" value="PAC"/>
    <property type="match status" value="1"/>
</dbReference>
<evidence type="ECO:0000256" key="2">
    <source>
        <dbReference type="ARBA" id="ARBA00012438"/>
    </source>
</evidence>
<dbReference type="FunFam" id="3.30.565.10:FF:000006">
    <property type="entry name" value="Sensor histidine kinase WalK"/>
    <property type="match status" value="1"/>
</dbReference>
<dbReference type="InterPro" id="IPR003661">
    <property type="entry name" value="HisK_dim/P_dom"/>
</dbReference>
<dbReference type="InterPro" id="IPR000700">
    <property type="entry name" value="PAS-assoc_C"/>
</dbReference>
<organism evidence="9 10">
    <name type="scientific">Dehalogenimonas formicexedens</name>
    <dbReference type="NCBI Taxonomy" id="1839801"/>
    <lineage>
        <taxon>Bacteria</taxon>
        <taxon>Bacillati</taxon>
        <taxon>Chloroflexota</taxon>
        <taxon>Dehalococcoidia</taxon>
        <taxon>Dehalococcoidales</taxon>
        <taxon>Dehalococcoidaceae</taxon>
        <taxon>Dehalogenimonas</taxon>
    </lineage>
</organism>
<dbReference type="PROSITE" id="PS50109">
    <property type="entry name" value="HIS_KIN"/>
    <property type="match status" value="1"/>
</dbReference>
<dbReference type="Pfam" id="PF08447">
    <property type="entry name" value="PAS_3"/>
    <property type="match status" value="1"/>
</dbReference>
<evidence type="ECO:0000256" key="3">
    <source>
        <dbReference type="ARBA" id="ARBA00022553"/>
    </source>
</evidence>
<dbReference type="SUPFAM" id="SSF55785">
    <property type="entry name" value="PYP-like sensor domain (PAS domain)"/>
    <property type="match status" value="1"/>
</dbReference>
<reference evidence="10" key="1">
    <citation type="submission" date="2016-11" db="EMBL/GenBank/DDBJ databases">
        <title>Dehalogenimonas formicexedens sp. nov., a chlorinated alkane respiring bacterium isolated from contaminated groundwater.</title>
        <authorList>
            <person name="Key T.A."/>
            <person name="Bowman K.S."/>
            <person name="Lee I."/>
            <person name="Chun J."/>
            <person name="Albuquerque L."/>
            <person name="da Costa M.S."/>
            <person name="Rainey F.A."/>
            <person name="Moe W.M."/>
        </authorList>
    </citation>
    <scope>NUCLEOTIDE SEQUENCE [LARGE SCALE GENOMIC DNA]</scope>
    <source>
        <strain evidence="10">NSZ-14</strain>
    </source>
</reference>
<dbReference type="InterPro" id="IPR004358">
    <property type="entry name" value="Sig_transdc_His_kin-like_C"/>
</dbReference>
<dbReference type="CDD" id="cd00075">
    <property type="entry name" value="HATPase"/>
    <property type="match status" value="1"/>
</dbReference>